<evidence type="ECO:0000313" key="3">
    <source>
        <dbReference type="Proteomes" id="UP000535511"/>
    </source>
</evidence>
<organism evidence="2 3">
    <name type="scientific">Nocardioides panaciterrulae</name>
    <dbReference type="NCBI Taxonomy" id="661492"/>
    <lineage>
        <taxon>Bacteria</taxon>
        <taxon>Bacillati</taxon>
        <taxon>Actinomycetota</taxon>
        <taxon>Actinomycetes</taxon>
        <taxon>Propionibacteriales</taxon>
        <taxon>Nocardioidaceae</taxon>
        <taxon>Nocardioides</taxon>
    </lineage>
</organism>
<feature type="transmembrane region" description="Helical" evidence="1">
    <location>
        <begin position="204"/>
        <end position="221"/>
    </location>
</feature>
<dbReference type="EMBL" id="JACCBG010000001">
    <property type="protein sequence ID" value="NYD42125.1"/>
    <property type="molecule type" value="Genomic_DNA"/>
</dbReference>
<feature type="transmembrane region" description="Helical" evidence="1">
    <location>
        <begin position="152"/>
        <end position="168"/>
    </location>
</feature>
<sequence>MLRLVRSRTRQLIPFACLWTIPLILAVEYANHRRPRLVGIQWTTTLDVVNGVYVLLAPLAAGVAAAGYSSVIRQQEMIRPLPDGGLRALAGPVLANAGVFSIVHLAFLAGVIVVDLSRGVPGAPNPAPTVVVLAAFVAASGFGALLSRLGSGSLLAAPLAMLVVYGYEVLERQVASRLFSDFGGASLLLIGLRQRMEVVTAQAVWLGLLGVLLIAVSVYGWRASSRLLAGVALWTAMAGATLWLGSSGDTRFEEASVTWVCAGDTPSVCVTREYEDELNYFAPRVSGYADELTALGLPHVPSEFRQIVGADRPEGGYFGLDHQLPALAFKVLESSLPCSRDWNPPPFGKIDTVVAYLSYGAGGQVSPDQKPVTRSAAKAALDEIDCRP</sequence>
<feature type="transmembrane region" description="Helical" evidence="1">
    <location>
        <begin position="227"/>
        <end position="245"/>
    </location>
</feature>
<protein>
    <submittedName>
        <fullName evidence="2">Uncharacterized protein</fullName>
    </submittedName>
</protein>
<proteinExistence type="predicted"/>
<accession>A0A7Y9E722</accession>
<dbReference type="AlphaFoldDB" id="A0A7Y9E722"/>
<keyword evidence="1" id="KW-1133">Transmembrane helix</keyword>
<keyword evidence="1" id="KW-0812">Transmembrane</keyword>
<name>A0A7Y9E722_9ACTN</name>
<feature type="transmembrane region" description="Helical" evidence="1">
    <location>
        <begin position="126"/>
        <end position="145"/>
    </location>
</feature>
<dbReference type="RefSeq" id="WP_179663795.1">
    <property type="nucleotide sequence ID" value="NZ_JACCBG010000001.1"/>
</dbReference>
<keyword evidence="1" id="KW-0472">Membrane</keyword>
<evidence type="ECO:0000313" key="2">
    <source>
        <dbReference type="EMBL" id="NYD42125.1"/>
    </source>
</evidence>
<dbReference type="Proteomes" id="UP000535511">
    <property type="component" value="Unassembled WGS sequence"/>
</dbReference>
<feature type="transmembrane region" description="Helical" evidence="1">
    <location>
        <begin position="93"/>
        <end position="114"/>
    </location>
</feature>
<feature type="transmembrane region" description="Helical" evidence="1">
    <location>
        <begin position="12"/>
        <end position="31"/>
    </location>
</feature>
<comment type="caution">
    <text evidence="2">The sequence shown here is derived from an EMBL/GenBank/DDBJ whole genome shotgun (WGS) entry which is preliminary data.</text>
</comment>
<evidence type="ECO:0000256" key="1">
    <source>
        <dbReference type="SAM" id="Phobius"/>
    </source>
</evidence>
<gene>
    <name evidence="2" type="ORF">BJZ21_002208</name>
</gene>
<feature type="transmembrane region" description="Helical" evidence="1">
    <location>
        <begin position="51"/>
        <end position="72"/>
    </location>
</feature>
<keyword evidence="3" id="KW-1185">Reference proteome</keyword>
<reference evidence="2 3" key="1">
    <citation type="submission" date="2020-07" db="EMBL/GenBank/DDBJ databases">
        <title>Sequencing the genomes of 1000 actinobacteria strains.</title>
        <authorList>
            <person name="Klenk H.-P."/>
        </authorList>
    </citation>
    <scope>NUCLEOTIDE SEQUENCE [LARGE SCALE GENOMIC DNA]</scope>
    <source>
        <strain evidence="2 3">DSM 21350</strain>
    </source>
</reference>